<evidence type="ECO:0000313" key="1">
    <source>
        <dbReference type="EMBL" id="KAL1272175.1"/>
    </source>
</evidence>
<reference evidence="1 2" key="1">
    <citation type="submission" date="2023-09" db="EMBL/GenBank/DDBJ databases">
        <authorList>
            <person name="Wang M."/>
        </authorList>
    </citation>
    <scope>NUCLEOTIDE SEQUENCE [LARGE SCALE GENOMIC DNA]</scope>
    <source>
        <strain evidence="1">GT-2023</strain>
        <tissue evidence="1">Liver</tissue>
    </source>
</reference>
<comment type="caution">
    <text evidence="1">The sequence shown here is derived from an EMBL/GenBank/DDBJ whole genome shotgun (WGS) entry which is preliminary data.</text>
</comment>
<dbReference type="EMBL" id="JAYMGO010000007">
    <property type="protein sequence ID" value="KAL1272175.1"/>
    <property type="molecule type" value="Genomic_DNA"/>
</dbReference>
<name>A0ABR3N5G6_9TELE</name>
<dbReference type="Proteomes" id="UP001558613">
    <property type="component" value="Unassembled WGS sequence"/>
</dbReference>
<organism evidence="1 2">
    <name type="scientific">Cirrhinus molitorella</name>
    <name type="common">mud carp</name>
    <dbReference type="NCBI Taxonomy" id="172907"/>
    <lineage>
        <taxon>Eukaryota</taxon>
        <taxon>Metazoa</taxon>
        <taxon>Chordata</taxon>
        <taxon>Craniata</taxon>
        <taxon>Vertebrata</taxon>
        <taxon>Euteleostomi</taxon>
        <taxon>Actinopterygii</taxon>
        <taxon>Neopterygii</taxon>
        <taxon>Teleostei</taxon>
        <taxon>Ostariophysi</taxon>
        <taxon>Cypriniformes</taxon>
        <taxon>Cyprinidae</taxon>
        <taxon>Labeoninae</taxon>
        <taxon>Labeonini</taxon>
        <taxon>Cirrhinus</taxon>
    </lineage>
</organism>
<proteinExistence type="predicted"/>
<gene>
    <name evidence="1" type="ORF">QQF64_031191</name>
</gene>
<accession>A0ABR3N5G6</accession>
<sequence>METMKGDAMKAALNLRVSGVLAGEGNPVKEGSTHDHVASYSSDIGITVEMKWICVQQLSRVGGSSVRDCVNKVIDH</sequence>
<protein>
    <submittedName>
        <fullName evidence="1">Uncharacterized protein</fullName>
    </submittedName>
</protein>
<keyword evidence="2" id="KW-1185">Reference proteome</keyword>
<evidence type="ECO:0000313" key="2">
    <source>
        <dbReference type="Proteomes" id="UP001558613"/>
    </source>
</evidence>